<evidence type="ECO:0000313" key="2">
    <source>
        <dbReference type="Proteomes" id="UP000683360"/>
    </source>
</evidence>
<gene>
    <name evidence="1" type="ORF">MEDL_48352</name>
</gene>
<organism evidence="1 2">
    <name type="scientific">Mytilus edulis</name>
    <name type="common">Blue mussel</name>
    <dbReference type="NCBI Taxonomy" id="6550"/>
    <lineage>
        <taxon>Eukaryota</taxon>
        <taxon>Metazoa</taxon>
        <taxon>Spiralia</taxon>
        <taxon>Lophotrochozoa</taxon>
        <taxon>Mollusca</taxon>
        <taxon>Bivalvia</taxon>
        <taxon>Autobranchia</taxon>
        <taxon>Pteriomorphia</taxon>
        <taxon>Mytilida</taxon>
        <taxon>Mytiloidea</taxon>
        <taxon>Mytilidae</taxon>
        <taxon>Mytilinae</taxon>
        <taxon>Mytilus</taxon>
    </lineage>
</organism>
<proteinExistence type="predicted"/>
<keyword evidence="2" id="KW-1185">Reference proteome</keyword>
<comment type="caution">
    <text evidence="1">The sequence shown here is derived from an EMBL/GenBank/DDBJ whole genome shotgun (WGS) entry which is preliminary data.</text>
</comment>
<protein>
    <submittedName>
        <fullName evidence="1">Uncharacterized protein</fullName>
    </submittedName>
</protein>
<dbReference type="AlphaFoldDB" id="A0A8S3TQN1"/>
<dbReference type="Proteomes" id="UP000683360">
    <property type="component" value="Unassembled WGS sequence"/>
</dbReference>
<sequence length="401" mass="46496">MNLEDTELSIQFYHYVDDIVGSEEVVKTRRRIFIALDNVLESANFTCISSGSKAEGLDLNGSDYDQMLWIMLRYFKTGVYSSSVEAWALLASLFYKCDRYMECIEILNYSLSKCTGDNILISLNNDIVEQSIFQDRKQTLGLFLACKHFILCEVIMIEPYNLLPRELAPLIKERIYRVIMFPPVVYMNVLQYLCLHHLGDNSGKVVALRDIELTVRERYHIRENEYYLTLANKCLSIAKNNVMENLQQTFISSGSKAEGLDIEGSDYDLMIVEKDIGVYESVHAVSSSLHGLTLLMATIHTKPGFTKLKVCKASEAYLQILYKWCETFQQELYISSDLYRKYRLPKRDTMIIHGPCVSSKNNLYDVAYSFHCMEWVKPAKQWINRSRWSKYCVLKEQNPRS</sequence>
<reference evidence="1" key="1">
    <citation type="submission" date="2021-03" db="EMBL/GenBank/DDBJ databases">
        <authorList>
            <person name="Bekaert M."/>
        </authorList>
    </citation>
    <scope>NUCLEOTIDE SEQUENCE</scope>
</reference>
<evidence type="ECO:0000313" key="1">
    <source>
        <dbReference type="EMBL" id="CAG2235846.1"/>
    </source>
</evidence>
<dbReference type="EMBL" id="CAJPWZ010002329">
    <property type="protein sequence ID" value="CAG2235846.1"/>
    <property type="molecule type" value="Genomic_DNA"/>
</dbReference>
<accession>A0A8S3TQN1</accession>
<name>A0A8S3TQN1_MYTED</name>